<name>A0A1E5IYX5_SHECO</name>
<dbReference type="SUPFAM" id="SSF51338">
    <property type="entry name" value="Composite domain of metallo-dependent hydrolases"/>
    <property type="match status" value="1"/>
</dbReference>
<evidence type="ECO:0000313" key="2">
    <source>
        <dbReference type="EMBL" id="GIU42277.1"/>
    </source>
</evidence>
<organism evidence="3 4">
    <name type="scientific">Shewanella colwelliana</name>
    <name type="common">Alteromonas colwelliana</name>
    <dbReference type="NCBI Taxonomy" id="23"/>
    <lineage>
        <taxon>Bacteria</taxon>
        <taxon>Pseudomonadati</taxon>
        <taxon>Pseudomonadota</taxon>
        <taxon>Gammaproteobacteria</taxon>
        <taxon>Alteromonadales</taxon>
        <taxon>Shewanellaceae</taxon>
        <taxon>Shewanella</taxon>
    </lineage>
</organism>
<accession>A0A1E5IYX5</accession>
<feature type="domain" description="Amidohydrolase-related" evidence="1">
    <location>
        <begin position="86"/>
        <end position="428"/>
    </location>
</feature>
<reference evidence="2 5" key="2">
    <citation type="submission" date="2021-05" db="EMBL/GenBank/DDBJ databases">
        <title>Molecular characterization for Shewanella algae harboring chromosomal blaOXA-55-like strains isolated from clinical and environment sample.</title>
        <authorList>
            <person name="Ohama Y."/>
            <person name="Aoki K."/>
            <person name="Harada S."/>
            <person name="Moriya K."/>
            <person name="Ishii Y."/>
            <person name="Tateda K."/>
        </authorList>
    </citation>
    <scope>NUCLEOTIDE SEQUENCE [LARGE SCALE GENOMIC DNA]</scope>
    <source>
        <strain evidence="2 5">MBTL60-118</strain>
    </source>
</reference>
<proteinExistence type="predicted"/>
<dbReference type="Proteomes" id="UP000095230">
    <property type="component" value="Unassembled WGS sequence"/>
</dbReference>
<dbReference type="PANTHER" id="PTHR43135:SF3">
    <property type="entry name" value="ALPHA-D-RIBOSE 1-METHYLPHOSPHONATE 5-TRIPHOSPHATE DIPHOSPHATASE"/>
    <property type="match status" value="1"/>
</dbReference>
<dbReference type="InterPro" id="IPR032466">
    <property type="entry name" value="Metal_Hydrolase"/>
</dbReference>
<dbReference type="PANTHER" id="PTHR43135">
    <property type="entry name" value="ALPHA-D-RIBOSE 1-METHYLPHOSPHONATE 5-TRIPHOSPHATE DIPHOSPHATASE"/>
    <property type="match status" value="1"/>
</dbReference>
<dbReference type="Proteomes" id="UP000773469">
    <property type="component" value="Unassembled WGS sequence"/>
</dbReference>
<evidence type="ECO:0000313" key="4">
    <source>
        <dbReference type="Proteomes" id="UP000095230"/>
    </source>
</evidence>
<dbReference type="RefSeq" id="WP_069669942.1">
    <property type="nucleotide sequence ID" value="NZ_BPEU01000017.1"/>
</dbReference>
<dbReference type="InterPro" id="IPR051781">
    <property type="entry name" value="Metallo-dep_Hydrolase"/>
</dbReference>
<evidence type="ECO:0000313" key="5">
    <source>
        <dbReference type="Proteomes" id="UP000773469"/>
    </source>
</evidence>
<dbReference type="AlphaFoldDB" id="A0A1E5IYX5"/>
<dbReference type="EMBL" id="BPEU01000017">
    <property type="protein sequence ID" value="GIU42277.1"/>
    <property type="molecule type" value="Genomic_DNA"/>
</dbReference>
<evidence type="ECO:0000313" key="3">
    <source>
        <dbReference type="EMBL" id="OEG75782.1"/>
    </source>
</evidence>
<dbReference type="EMBL" id="MCBT01000001">
    <property type="protein sequence ID" value="OEG75782.1"/>
    <property type="molecule type" value="Genomic_DNA"/>
</dbReference>
<dbReference type="Gene3D" id="3.30.110.90">
    <property type="entry name" value="Amidohydrolase"/>
    <property type="match status" value="1"/>
</dbReference>
<keyword evidence="5" id="KW-1185">Reference proteome</keyword>
<gene>
    <name evidence="3" type="ORF">BEL05_16290</name>
    <name evidence="2" type="ORF">TUM3794_25220</name>
</gene>
<comment type="caution">
    <text evidence="3">The sequence shown here is derived from an EMBL/GenBank/DDBJ whole genome shotgun (WGS) entry which is preliminary data.</text>
</comment>
<dbReference type="STRING" id="23.BEL05_16290"/>
<dbReference type="Gene3D" id="1.20.58.520">
    <property type="entry name" value="Amidohydrolase"/>
    <property type="match status" value="1"/>
</dbReference>
<dbReference type="OrthoDB" id="9782972at2"/>
<evidence type="ECO:0000259" key="1">
    <source>
        <dbReference type="Pfam" id="PF01979"/>
    </source>
</evidence>
<dbReference type="InterPro" id="IPR006680">
    <property type="entry name" value="Amidohydro-rel"/>
</dbReference>
<reference evidence="3 4" key="1">
    <citation type="submission" date="2016-07" db="EMBL/GenBank/DDBJ databases">
        <title>Whole-genome of two Shewanella species isolated from a digestive organ of sea cucumber Apostichopus japonicus Selenka 1867.</title>
        <authorList>
            <person name="Hong H.-H."/>
            <person name="Choi H."/>
            <person name="Cheon S."/>
            <person name="Oh J.-S."/>
            <person name="Lee H.-G."/>
            <person name="Park C."/>
        </authorList>
    </citation>
    <scope>NUCLEOTIDE SEQUENCE [LARGE SCALE GENOMIC DNA]</scope>
    <source>
        <strain evidence="3 4">CSB03KR</strain>
    </source>
</reference>
<sequence>MRILLTISVLSSILIGCGTGVKPQDANHHVDNSFVLTNINVVDVVQQKVLSRKNIIVIDGRINAIINPNRHDTYSGLTHIDGKGGFITPGLIDMHVHMYETAAYQLTLSHGVTHVRVMNGIPAHLNWREQVNAGRLIGSSSTVSSPIISAYDDAYLHHSVHTAEQAKQAVTQYVEQGYDLIKAYGNLSKETLTAIIAQGRQLNMPIAKHGPHGSGDMVTGSLSGLQSLEHVEDIYQGPLNYQFAPELLPEVVAELKATGVPVTPTLNIYAQLTQLSQEKAPYLAKTNPEYTSDIIALETSNNQVERWLTASENMAKHNQKVLDFLIFITQKLHQSGIPLLVGSDSGVLLSPHGLATHKEIQLLLQAGLSPFEVLAAATINPARALKLEHNIGHIRESLQADFIYTQSSPIDDLSLLKEPSAVIKNGHWYSQQTLKKMREQAIASRSLWQELKVLVEAL</sequence>
<dbReference type="PROSITE" id="PS51257">
    <property type="entry name" value="PROKAR_LIPOPROTEIN"/>
    <property type="match status" value="1"/>
</dbReference>
<protein>
    <submittedName>
        <fullName evidence="2">Xaa-Pro dipeptidase</fullName>
    </submittedName>
</protein>
<dbReference type="Gene3D" id="2.30.40.10">
    <property type="entry name" value="Urease, subunit C, domain 1"/>
    <property type="match status" value="1"/>
</dbReference>
<dbReference type="SUPFAM" id="SSF51556">
    <property type="entry name" value="Metallo-dependent hydrolases"/>
    <property type="match status" value="1"/>
</dbReference>
<dbReference type="Gene3D" id="3.40.50.10910">
    <property type="entry name" value="Amidohydrolase"/>
    <property type="match status" value="1"/>
</dbReference>
<dbReference type="GO" id="GO:0016810">
    <property type="term" value="F:hydrolase activity, acting on carbon-nitrogen (but not peptide) bonds"/>
    <property type="evidence" value="ECO:0007669"/>
    <property type="project" value="InterPro"/>
</dbReference>
<dbReference type="InterPro" id="IPR011059">
    <property type="entry name" value="Metal-dep_hydrolase_composite"/>
</dbReference>
<dbReference type="Pfam" id="PF01979">
    <property type="entry name" value="Amidohydro_1"/>
    <property type="match status" value="1"/>
</dbReference>